<dbReference type="GO" id="GO:0003677">
    <property type="term" value="F:DNA binding"/>
    <property type="evidence" value="ECO:0007669"/>
    <property type="project" value="TreeGrafter"/>
</dbReference>
<dbReference type="InterPro" id="IPR012923">
    <property type="entry name" value="Csm3"/>
</dbReference>
<feature type="domain" description="Chromosome segregation in meiosis protein 3" evidence="9">
    <location>
        <begin position="55"/>
        <end position="135"/>
    </location>
</feature>
<organism evidence="10 11">
    <name type="scientific">Elaeophora elaphi</name>
    <dbReference type="NCBI Taxonomy" id="1147741"/>
    <lineage>
        <taxon>Eukaryota</taxon>
        <taxon>Metazoa</taxon>
        <taxon>Ecdysozoa</taxon>
        <taxon>Nematoda</taxon>
        <taxon>Chromadorea</taxon>
        <taxon>Rhabditida</taxon>
        <taxon>Spirurina</taxon>
        <taxon>Spiruromorpha</taxon>
        <taxon>Filarioidea</taxon>
        <taxon>Onchocercidae</taxon>
        <taxon>Elaeophora</taxon>
    </lineage>
</organism>
<evidence type="ECO:0000256" key="7">
    <source>
        <dbReference type="SAM" id="Coils"/>
    </source>
</evidence>
<keyword evidence="7" id="KW-0175">Coiled coil</keyword>
<evidence type="ECO:0000256" key="4">
    <source>
        <dbReference type="ARBA" id="ARBA00023242"/>
    </source>
</evidence>
<comment type="function">
    <text evidence="6">Plays an important role in the control of DNA replication and the maintenance of replication fork stability.</text>
</comment>
<sequence>MDIDYDSEALFVEDDGKEGEKTNRNATSTDEQILNDLLKKDERKIRKQRLVKNPKLRDIELCGPNGFLELKRSFDSYTPKNKNPYDDLLAIMNRIEHWGHLLCPKMRFEDFVARVESLGDKRMVKTMLTKMRLDMPLTDDDFFANKENEQDIQLSDREENEQFTDSLINDTDLFALFDDSQPGPVASHQATSSSGLPASKLSLEQLQRIEQNKRRAQELRMQREKRMNRINDFDSATRNNSARLRTKTVSNVPCNSKSFIQDGDSGRPEEEHIDIMMDDNEALDFIFSQSSPVI</sequence>
<keyword evidence="3 6" id="KW-0227">DNA damage</keyword>
<name>A0A0R3RIQ5_9BILA</name>
<dbReference type="AlphaFoldDB" id="A0A0R3RIQ5"/>
<comment type="subcellular location">
    <subcellularLocation>
        <location evidence="1 6">Nucleus</location>
    </subcellularLocation>
</comment>
<dbReference type="InterPro" id="IPR040038">
    <property type="entry name" value="TIPIN/Csm3/Swi3"/>
</dbReference>
<dbReference type="GO" id="GO:0000076">
    <property type="term" value="P:DNA replication checkpoint signaling"/>
    <property type="evidence" value="ECO:0007669"/>
    <property type="project" value="UniProtKB-UniRule"/>
</dbReference>
<evidence type="ECO:0000256" key="1">
    <source>
        <dbReference type="ARBA" id="ARBA00004123"/>
    </source>
</evidence>
<dbReference type="GO" id="GO:0006974">
    <property type="term" value="P:DNA damage response"/>
    <property type="evidence" value="ECO:0007669"/>
    <property type="project" value="UniProtKB-KW"/>
</dbReference>
<dbReference type="PANTHER" id="PTHR13220">
    <property type="entry name" value="TIMELESS INTERACTING-RELATED"/>
    <property type="match status" value="1"/>
</dbReference>
<feature type="coiled-coil region" evidence="7">
    <location>
        <begin position="199"/>
        <end position="229"/>
    </location>
</feature>
<evidence type="ECO:0000256" key="3">
    <source>
        <dbReference type="ARBA" id="ARBA00022763"/>
    </source>
</evidence>
<protein>
    <recommendedName>
        <fullName evidence="6">TIMELESS-interacting protein</fullName>
    </recommendedName>
</protein>
<keyword evidence="10" id="KW-1185">Reference proteome</keyword>
<evidence type="ECO:0000259" key="9">
    <source>
        <dbReference type="Pfam" id="PF07962"/>
    </source>
</evidence>
<evidence type="ECO:0000256" key="5">
    <source>
        <dbReference type="ARBA" id="ARBA00023306"/>
    </source>
</evidence>
<evidence type="ECO:0000313" key="11">
    <source>
        <dbReference type="WBParaSite" id="EEL_0000136301-mRNA-1"/>
    </source>
</evidence>
<keyword evidence="5 6" id="KW-0131">Cell cycle</keyword>
<dbReference type="GO" id="GO:0043111">
    <property type="term" value="P:replication fork arrest"/>
    <property type="evidence" value="ECO:0007669"/>
    <property type="project" value="TreeGrafter"/>
</dbReference>
<reference evidence="11" key="1">
    <citation type="submission" date="2017-02" db="UniProtKB">
        <authorList>
            <consortium name="WormBaseParasite"/>
        </authorList>
    </citation>
    <scope>IDENTIFICATION</scope>
</reference>
<comment type="similarity">
    <text evidence="2 6">Belongs to the CSM3 family.</text>
</comment>
<dbReference type="PANTHER" id="PTHR13220:SF11">
    <property type="entry name" value="TIMELESS-INTERACTING PROTEIN"/>
    <property type="match status" value="1"/>
</dbReference>
<evidence type="ECO:0000256" key="6">
    <source>
        <dbReference type="RuleBase" id="RU366049"/>
    </source>
</evidence>
<evidence type="ECO:0000256" key="8">
    <source>
        <dbReference type="SAM" id="MobiDB-lite"/>
    </source>
</evidence>
<keyword evidence="4 6" id="KW-0539">Nucleus</keyword>
<accession>A0A0R3RIQ5</accession>
<dbReference type="GO" id="GO:0031298">
    <property type="term" value="C:replication fork protection complex"/>
    <property type="evidence" value="ECO:0007669"/>
    <property type="project" value="TreeGrafter"/>
</dbReference>
<dbReference type="Pfam" id="PF07962">
    <property type="entry name" value="Swi3"/>
    <property type="match status" value="1"/>
</dbReference>
<evidence type="ECO:0000256" key="2">
    <source>
        <dbReference type="ARBA" id="ARBA00006075"/>
    </source>
</evidence>
<feature type="compositionally biased region" description="Polar residues" evidence="8">
    <location>
        <begin position="188"/>
        <end position="199"/>
    </location>
</feature>
<dbReference type="GO" id="GO:0031297">
    <property type="term" value="P:replication fork processing"/>
    <property type="evidence" value="ECO:0007669"/>
    <property type="project" value="UniProtKB-UniRule"/>
</dbReference>
<dbReference type="WBParaSite" id="EEL_0000136301-mRNA-1">
    <property type="protein sequence ID" value="EEL_0000136301-mRNA-1"/>
    <property type="gene ID" value="EEL_0000136301"/>
</dbReference>
<dbReference type="STRING" id="1147741.A0A0R3RIQ5"/>
<feature type="region of interest" description="Disordered" evidence="8">
    <location>
        <begin position="179"/>
        <end position="199"/>
    </location>
</feature>
<proteinExistence type="inferred from homology"/>
<evidence type="ECO:0000313" key="10">
    <source>
        <dbReference type="Proteomes" id="UP000050640"/>
    </source>
</evidence>
<dbReference type="Proteomes" id="UP000050640">
    <property type="component" value="Unplaced"/>
</dbReference>